<dbReference type="EMBL" id="QBIY01012603">
    <property type="protein sequence ID" value="RXN22185.1"/>
    <property type="molecule type" value="Genomic_DNA"/>
</dbReference>
<organism evidence="1 2">
    <name type="scientific">Labeo rohita</name>
    <name type="common">Indian major carp</name>
    <name type="synonym">Cyprinus rohita</name>
    <dbReference type="NCBI Taxonomy" id="84645"/>
    <lineage>
        <taxon>Eukaryota</taxon>
        <taxon>Metazoa</taxon>
        <taxon>Chordata</taxon>
        <taxon>Craniata</taxon>
        <taxon>Vertebrata</taxon>
        <taxon>Euteleostomi</taxon>
        <taxon>Actinopterygii</taxon>
        <taxon>Neopterygii</taxon>
        <taxon>Teleostei</taxon>
        <taxon>Ostariophysi</taxon>
        <taxon>Cypriniformes</taxon>
        <taxon>Cyprinidae</taxon>
        <taxon>Labeoninae</taxon>
        <taxon>Labeonini</taxon>
        <taxon>Labeo</taxon>
    </lineage>
</organism>
<accession>A0A498MZY1</accession>
<gene>
    <name evidence="1" type="ORF">ROHU_036753</name>
</gene>
<sequence>MKRAQRRDILGELFLSHEGSDGGVDVRLFVVQPQQACQPECVCVCVNIYSICTCHTRWHTCSCQSGEAQSGLDVMRPTGVAGVKG</sequence>
<evidence type="ECO:0000313" key="2">
    <source>
        <dbReference type="Proteomes" id="UP000290572"/>
    </source>
</evidence>
<reference evidence="1 2" key="1">
    <citation type="submission" date="2018-03" db="EMBL/GenBank/DDBJ databases">
        <title>Draft genome sequence of Rohu Carp (Labeo rohita).</title>
        <authorList>
            <person name="Das P."/>
            <person name="Kushwaha B."/>
            <person name="Joshi C.G."/>
            <person name="Kumar D."/>
            <person name="Nagpure N.S."/>
            <person name="Sahoo L."/>
            <person name="Das S.P."/>
            <person name="Bit A."/>
            <person name="Patnaik S."/>
            <person name="Meher P.K."/>
            <person name="Jayasankar P."/>
            <person name="Koringa P.G."/>
            <person name="Patel N.V."/>
            <person name="Hinsu A.T."/>
            <person name="Kumar R."/>
            <person name="Pandey M."/>
            <person name="Agarwal S."/>
            <person name="Srivastava S."/>
            <person name="Singh M."/>
            <person name="Iquebal M.A."/>
            <person name="Jaiswal S."/>
            <person name="Angadi U.B."/>
            <person name="Kumar N."/>
            <person name="Raza M."/>
            <person name="Shah T.M."/>
            <person name="Rai A."/>
            <person name="Jena J.K."/>
        </authorList>
    </citation>
    <scope>NUCLEOTIDE SEQUENCE [LARGE SCALE GENOMIC DNA]</scope>
    <source>
        <strain evidence="1">DASCIFA01</strain>
        <tissue evidence="1">Testis</tissue>
    </source>
</reference>
<evidence type="ECO:0000313" key="1">
    <source>
        <dbReference type="EMBL" id="RXN22185.1"/>
    </source>
</evidence>
<protein>
    <submittedName>
        <fullName evidence="1">Uncharacterized protein</fullName>
    </submittedName>
</protein>
<proteinExistence type="predicted"/>
<keyword evidence="2" id="KW-1185">Reference proteome</keyword>
<dbReference type="Proteomes" id="UP000290572">
    <property type="component" value="Unassembled WGS sequence"/>
</dbReference>
<dbReference type="AlphaFoldDB" id="A0A498MZY1"/>
<comment type="caution">
    <text evidence="1">The sequence shown here is derived from an EMBL/GenBank/DDBJ whole genome shotgun (WGS) entry which is preliminary data.</text>
</comment>
<name>A0A498MZY1_LABRO</name>